<dbReference type="EMBL" id="JTDL01000078">
    <property type="protein sequence ID" value="KHL04500.1"/>
    <property type="molecule type" value="Genomic_DNA"/>
</dbReference>
<accession>A0A0B2ALJ8</accession>
<name>A0A0B2ALJ8_9MICC</name>
<dbReference type="STRING" id="1338436.LK10_05020"/>
<evidence type="ECO:0000313" key="2">
    <source>
        <dbReference type="EMBL" id="KHL04500.1"/>
    </source>
</evidence>
<organism evidence="2 3">
    <name type="scientific">Sinomonas humi</name>
    <dbReference type="NCBI Taxonomy" id="1338436"/>
    <lineage>
        <taxon>Bacteria</taxon>
        <taxon>Bacillati</taxon>
        <taxon>Actinomycetota</taxon>
        <taxon>Actinomycetes</taxon>
        <taxon>Micrococcales</taxon>
        <taxon>Micrococcaceae</taxon>
        <taxon>Sinomonas</taxon>
    </lineage>
</organism>
<dbReference type="Proteomes" id="UP000030982">
    <property type="component" value="Unassembled WGS sequence"/>
</dbReference>
<gene>
    <name evidence="2" type="ORF">LK10_05020</name>
</gene>
<evidence type="ECO:0000256" key="1">
    <source>
        <dbReference type="SAM" id="MobiDB-lite"/>
    </source>
</evidence>
<reference evidence="2 3" key="1">
    <citation type="submission" date="2014-09" db="EMBL/GenBank/DDBJ databases">
        <title>Genome sequence of Sinomonas sp. MUSC 117.</title>
        <authorList>
            <person name="Lee L.-H."/>
        </authorList>
    </citation>
    <scope>NUCLEOTIDE SEQUENCE [LARGE SCALE GENOMIC DNA]</scope>
    <source>
        <strain evidence="2 3">MUSC 117</strain>
    </source>
</reference>
<keyword evidence="3" id="KW-1185">Reference proteome</keyword>
<sequence length="711" mass="76326">MTSYLDIARGFYGERPKLVEGMPDGIEALAHSLARQLAGDLARKGPEYRAATTEDLPPAAAEAITAGQVSAAFRRCGSTMQDRLGLLREEIRAMLDSPEALPPGLSAERIREAETHLRNHERRDVAAARKMVLTISEAADEYWNSVIDYARLNATAPAPDLAALIEEAREAEWEAAAAVREGLHEALAFAPVVDGDSYTLASDHDPENPRLRGEPAGGRSLLDWRPQELGVHYPPATDLAARAREVASRMAYPFGLKDRQSVVTMVSAALLVHGVASSGRIRKKAAQVRQEAGGNPMTAAALAHGRHRESTAVFSGLDFLRVLGGALVSRAADPGESGAGWPEGALKELLRGGAQTDEGRQLIASAAPLVEEPAWTDNAWDSVGHQIEEILRRDLLAQRGGEPVPRDGEDAAEGAPMDDGTGHFYSAHADHARSSIRMRCLHDFRNVLVNTETGKTAAAAGEDPDDGEEPGAFERRSLLETNSFLGSKVHHIGGQELGRFRRINEKVLTRIRMEHRSRTHPGAAVPSARGHSFHEDTAPERLTKALHDQSRNALREAGLEPGLWLEQGVDSALVPLPVLHNRGLAGVESPETVDEAHTLDPLWLIALRSATVDRRLAALSTAPGTAAYHPVTEAARAAVAIPLGGRLLREAAQTLRAFAAHPGAKASAAETLDSALAQYAGRVWKDSPERAEACLHLAAGLILDAYTPQEA</sequence>
<comment type="caution">
    <text evidence="2">The sequence shown here is derived from an EMBL/GenBank/DDBJ whole genome shotgun (WGS) entry which is preliminary data.</text>
</comment>
<feature type="region of interest" description="Disordered" evidence="1">
    <location>
        <begin position="398"/>
        <end position="417"/>
    </location>
</feature>
<proteinExistence type="predicted"/>
<dbReference type="RefSeq" id="WP_043120673.1">
    <property type="nucleotide sequence ID" value="NZ_JTDL01000078.1"/>
</dbReference>
<dbReference type="AlphaFoldDB" id="A0A0B2ALJ8"/>
<evidence type="ECO:0000313" key="3">
    <source>
        <dbReference type="Proteomes" id="UP000030982"/>
    </source>
</evidence>
<protein>
    <submittedName>
        <fullName evidence="2">Uncharacterized protein</fullName>
    </submittedName>
</protein>